<keyword evidence="4" id="KW-0966">Cell projection</keyword>
<proteinExistence type="inferred from homology"/>
<evidence type="ECO:0000256" key="1">
    <source>
        <dbReference type="ARBA" id="ARBA00002397"/>
    </source>
</evidence>
<comment type="caution">
    <text evidence="4">The sequence shown here is derived from an EMBL/GenBank/DDBJ whole genome shotgun (WGS) entry which is preliminary data.</text>
</comment>
<sequence>MEVTQLRTFITLLGREESLLVAGDTDALLALTNEKTELYHTLQRLHDARAMLLGRLGLANSGEAIRSLCADMPDTLAQWDEVLRLAAEARERNSLNGKLVIERMQHNQGALSILLAAADRPQLYDADGHARTTGGGRILGSA</sequence>
<gene>
    <name evidence="4" type="ORF">IFO67_02295</name>
</gene>
<evidence type="ECO:0000256" key="3">
    <source>
        <dbReference type="ARBA" id="ARBA00022795"/>
    </source>
</evidence>
<comment type="similarity">
    <text evidence="2">Belongs to the FlgN family.</text>
</comment>
<keyword evidence="3" id="KW-1005">Bacterial flagellum biogenesis</keyword>
<dbReference type="EMBL" id="JACYTO010000001">
    <property type="protein sequence ID" value="MBD8501701.1"/>
    <property type="molecule type" value="Genomic_DNA"/>
</dbReference>
<keyword evidence="4" id="KW-0282">Flagellum</keyword>
<dbReference type="InterPro" id="IPR007809">
    <property type="entry name" value="FlgN-like"/>
</dbReference>
<evidence type="ECO:0000256" key="2">
    <source>
        <dbReference type="ARBA" id="ARBA00007703"/>
    </source>
</evidence>
<accession>A0ABR9B686</accession>
<evidence type="ECO:0000313" key="4">
    <source>
        <dbReference type="EMBL" id="MBD8501701.1"/>
    </source>
</evidence>
<evidence type="ECO:0000313" key="5">
    <source>
        <dbReference type="Proteomes" id="UP000603602"/>
    </source>
</evidence>
<dbReference type="Proteomes" id="UP000603602">
    <property type="component" value="Unassembled WGS sequence"/>
</dbReference>
<dbReference type="Pfam" id="PF05130">
    <property type="entry name" value="FlgN"/>
    <property type="match status" value="1"/>
</dbReference>
<dbReference type="InterPro" id="IPR036679">
    <property type="entry name" value="FlgN-like_sf"/>
</dbReference>
<comment type="function">
    <text evidence="1">Required for the efficient initiation of filament assembly.</text>
</comment>
<keyword evidence="4" id="KW-0969">Cilium</keyword>
<reference evidence="5" key="1">
    <citation type="submission" date="2023-07" db="EMBL/GenBank/DDBJ databases">
        <title>Thauera sp. CAU 1555 isolated from sand of Yaerae Beach.</title>
        <authorList>
            <person name="Kim W."/>
        </authorList>
    </citation>
    <scope>NUCLEOTIDE SEQUENCE [LARGE SCALE GENOMIC DNA]</scope>
    <source>
        <strain evidence="5">CAU 1555</strain>
    </source>
</reference>
<name>A0ABR9B686_9RHOO</name>
<protein>
    <submittedName>
        <fullName evidence="4">Flagellar protein FlgN</fullName>
    </submittedName>
</protein>
<keyword evidence="5" id="KW-1185">Reference proteome</keyword>
<organism evidence="4 5">
    <name type="scientific">Thauera sedimentorum</name>
    <dbReference type="NCBI Taxonomy" id="2767595"/>
    <lineage>
        <taxon>Bacteria</taxon>
        <taxon>Pseudomonadati</taxon>
        <taxon>Pseudomonadota</taxon>
        <taxon>Betaproteobacteria</taxon>
        <taxon>Rhodocyclales</taxon>
        <taxon>Zoogloeaceae</taxon>
        <taxon>Thauera</taxon>
    </lineage>
</organism>
<dbReference type="Gene3D" id="1.20.58.300">
    <property type="entry name" value="FlgN-like"/>
    <property type="match status" value="1"/>
</dbReference>
<dbReference type="SUPFAM" id="SSF140566">
    <property type="entry name" value="FlgN-like"/>
    <property type="match status" value="1"/>
</dbReference>